<reference evidence="2 3" key="1">
    <citation type="submission" date="2020-03" db="EMBL/GenBank/DDBJ databases">
        <title>Soil Listeria distribution.</title>
        <authorList>
            <person name="Liao J."/>
            <person name="Wiedmann M."/>
        </authorList>
    </citation>
    <scope>NUCLEOTIDE SEQUENCE [LARGE SCALE GENOMIC DNA]</scope>
    <source>
        <strain evidence="2 3">FSL L7-1427</strain>
    </source>
</reference>
<gene>
    <name evidence="2" type="ORF">HB907_06485</name>
</gene>
<evidence type="ECO:0000313" key="2">
    <source>
        <dbReference type="EMBL" id="MBC1565051.1"/>
    </source>
</evidence>
<name>A0A841ZTJ9_9LIST</name>
<dbReference type="RefSeq" id="WP_185417017.1">
    <property type="nucleotide sequence ID" value="NZ_JAARRU010000001.1"/>
</dbReference>
<dbReference type="AlphaFoldDB" id="A0A841ZTJ9"/>
<comment type="caution">
    <text evidence="2">The sequence shown here is derived from an EMBL/GenBank/DDBJ whole genome shotgun (WGS) entry which is preliminary data.</text>
</comment>
<keyword evidence="1" id="KW-0812">Transmembrane</keyword>
<protein>
    <recommendedName>
        <fullName evidence="4">Conjugal transfer protein</fullName>
    </recommendedName>
</protein>
<dbReference type="Proteomes" id="UP000586951">
    <property type="component" value="Unassembled WGS sequence"/>
</dbReference>
<organism evidence="2 3">
    <name type="scientific">Listeria booriae</name>
    <dbReference type="NCBI Taxonomy" id="1552123"/>
    <lineage>
        <taxon>Bacteria</taxon>
        <taxon>Bacillati</taxon>
        <taxon>Bacillota</taxon>
        <taxon>Bacilli</taxon>
        <taxon>Bacillales</taxon>
        <taxon>Listeriaceae</taxon>
        <taxon>Listeria</taxon>
    </lineage>
</organism>
<dbReference type="EMBL" id="JAARRU010000001">
    <property type="protein sequence ID" value="MBC1565051.1"/>
    <property type="molecule type" value="Genomic_DNA"/>
</dbReference>
<evidence type="ECO:0000256" key="1">
    <source>
        <dbReference type="SAM" id="Phobius"/>
    </source>
</evidence>
<dbReference type="Pfam" id="PF12648">
    <property type="entry name" value="TcpE"/>
    <property type="match status" value="1"/>
</dbReference>
<feature type="transmembrane region" description="Helical" evidence="1">
    <location>
        <begin position="55"/>
        <end position="80"/>
    </location>
</feature>
<evidence type="ECO:0000313" key="3">
    <source>
        <dbReference type="Proteomes" id="UP000586951"/>
    </source>
</evidence>
<dbReference type="InterPro" id="IPR025608">
    <property type="entry name" value="TcpE"/>
</dbReference>
<keyword evidence="1" id="KW-0472">Membrane</keyword>
<feature type="transmembrane region" description="Helical" evidence="1">
    <location>
        <begin position="25"/>
        <end position="49"/>
    </location>
</feature>
<evidence type="ECO:0008006" key="4">
    <source>
        <dbReference type="Google" id="ProtNLM"/>
    </source>
</evidence>
<sequence>MRKETFNYKEVFNHPIMIHQLTDKFVLPFGVSLARIVTFTVIFLIMLIFRDFFTAIGSFMAGLTILLYGVIPYFVSGWLLKLDVNGKKLHLFMWDLMRFVIAHKIQKKVYANDEPVKYLDKKQIRFEKFVRKERK</sequence>
<accession>A0A841ZTJ9</accession>
<keyword evidence="1" id="KW-1133">Transmembrane helix</keyword>
<proteinExistence type="predicted"/>